<accession>A0A4P1RUJ0</accession>
<keyword evidence="3" id="KW-1185">Reference proteome</keyword>
<reference evidence="2 3" key="1">
    <citation type="journal article" date="2017" name="Plant Biotechnol. J.">
        <title>A comprehensive draft genome sequence for lupin (Lupinus angustifolius), an emerging health food: insights into plant-microbe interactions and legume evolution.</title>
        <authorList>
            <person name="Hane J.K."/>
            <person name="Ming Y."/>
            <person name="Kamphuis L.G."/>
            <person name="Nelson M.N."/>
            <person name="Garg G."/>
            <person name="Atkins C.A."/>
            <person name="Bayer P.E."/>
            <person name="Bravo A."/>
            <person name="Bringans S."/>
            <person name="Cannon S."/>
            <person name="Edwards D."/>
            <person name="Foley R."/>
            <person name="Gao L.L."/>
            <person name="Harrison M.J."/>
            <person name="Huang W."/>
            <person name="Hurgobin B."/>
            <person name="Li S."/>
            <person name="Liu C.W."/>
            <person name="McGrath A."/>
            <person name="Morahan G."/>
            <person name="Murray J."/>
            <person name="Weller J."/>
            <person name="Jian J."/>
            <person name="Singh K.B."/>
        </authorList>
    </citation>
    <scope>NUCLEOTIDE SEQUENCE [LARGE SCALE GENOMIC DNA]</scope>
    <source>
        <strain evidence="3">cv. Tanjil</strain>
        <tissue evidence="2">Whole plant</tissue>
    </source>
</reference>
<feature type="compositionally biased region" description="Polar residues" evidence="1">
    <location>
        <begin position="69"/>
        <end position="82"/>
    </location>
</feature>
<dbReference type="Gramene" id="OIW18303">
    <property type="protein sequence ID" value="OIW18303"/>
    <property type="gene ID" value="TanjilG_31443"/>
</dbReference>
<proteinExistence type="predicted"/>
<dbReference type="Proteomes" id="UP000188354">
    <property type="component" value="Chromosome LG01"/>
</dbReference>
<feature type="region of interest" description="Disordered" evidence="1">
    <location>
        <begin position="63"/>
        <end position="104"/>
    </location>
</feature>
<organism evidence="2 3">
    <name type="scientific">Lupinus angustifolius</name>
    <name type="common">Narrow-leaved blue lupine</name>
    <dbReference type="NCBI Taxonomy" id="3871"/>
    <lineage>
        <taxon>Eukaryota</taxon>
        <taxon>Viridiplantae</taxon>
        <taxon>Streptophyta</taxon>
        <taxon>Embryophyta</taxon>
        <taxon>Tracheophyta</taxon>
        <taxon>Spermatophyta</taxon>
        <taxon>Magnoliopsida</taxon>
        <taxon>eudicotyledons</taxon>
        <taxon>Gunneridae</taxon>
        <taxon>Pentapetalae</taxon>
        <taxon>rosids</taxon>
        <taxon>fabids</taxon>
        <taxon>Fabales</taxon>
        <taxon>Fabaceae</taxon>
        <taxon>Papilionoideae</taxon>
        <taxon>50 kb inversion clade</taxon>
        <taxon>genistoids sensu lato</taxon>
        <taxon>core genistoids</taxon>
        <taxon>Genisteae</taxon>
        <taxon>Lupinus</taxon>
    </lineage>
</organism>
<protein>
    <submittedName>
        <fullName evidence="2">Uncharacterized protein</fullName>
    </submittedName>
</protein>
<evidence type="ECO:0000256" key="1">
    <source>
        <dbReference type="SAM" id="MobiDB-lite"/>
    </source>
</evidence>
<evidence type="ECO:0000313" key="2">
    <source>
        <dbReference type="EMBL" id="OIW18303.1"/>
    </source>
</evidence>
<sequence length="160" mass="18049">MPSSMDDALLFINKKFQEFYSEEDARDESLPCYTLFVHLILPTSHLRPQGLAHSVPMHSYPHSQGDVALSNSVQHSQSQNATRRPLIPNHSGESRTLEPVGRQGALTEQKTDSAFRKANDSNSEAAAVQNGQSACQCELEQKIRFIEFGYKLLMLWTWID</sequence>
<gene>
    <name evidence="2" type="ORF">TanjilG_31443</name>
</gene>
<dbReference type="EMBL" id="CM007361">
    <property type="protein sequence ID" value="OIW18303.1"/>
    <property type="molecule type" value="Genomic_DNA"/>
</dbReference>
<evidence type="ECO:0000313" key="3">
    <source>
        <dbReference type="Proteomes" id="UP000188354"/>
    </source>
</evidence>
<name>A0A4P1RUJ0_LUPAN</name>
<dbReference type="AlphaFoldDB" id="A0A4P1RUJ0"/>